<gene>
    <name evidence="2" type="ORF">FKW44_017109</name>
</gene>
<evidence type="ECO:0000313" key="2">
    <source>
        <dbReference type="EMBL" id="QQP42440.1"/>
    </source>
</evidence>
<feature type="transmembrane region" description="Helical" evidence="1">
    <location>
        <begin position="68"/>
        <end position="92"/>
    </location>
</feature>
<dbReference type="OrthoDB" id="409763at2759"/>
<keyword evidence="1" id="KW-1133">Transmembrane helix</keyword>
<keyword evidence="1" id="KW-0812">Transmembrane</keyword>
<protein>
    <submittedName>
        <fullName evidence="2">Uncharacterized protein</fullName>
    </submittedName>
</protein>
<accession>A0A7T8H2S0</accession>
<evidence type="ECO:0000256" key="1">
    <source>
        <dbReference type="SAM" id="Phobius"/>
    </source>
</evidence>
<evidence type="ECO:0000313" key="3">
    <source>
        <dbReference type="Proteomes" id="UP000595437"/>
    </source>
</evidence>
<dbReference type="Proteomes" id="UP000595437">
    <property type="component" value="Chromosome 11"/>
</dbReference>
<proteinExistence type="predicted"/>
<keyword evidence="1" id="KW-0472">Membrane</keyword>
<reference evidence="3" key="1">
    <citation type="submission" date="2021-01" db="EMBL/GenBank/DDBJ databases">
        <title>Caligus Genome Assembly.</title>
        <authorList>
            <person name="Gallardo-Escarate C."/>
        </authorList>
    </citation>
    <scope>NUCLEOTIDE SEQUENCE [LARGE SCALE GENOMIC DNA]</scope>
</reference>
<organism evidence="2 3">
    <name type="scientific">Caligus rogercresseyi</name>
    <name type="common">Sea louse</name>
    <dbReference type="NCBI Taxonomy" id="217165"/>
    <lineage>
        <taxon>Eukaryota</taxon>
        <taxon>Metazoa</taxon>
        <taxon>Ecdysozoa</taxon>
        <taxon>Arthropoda</taxon>
        <taxon>Crustacea</taxon>
        <taxon>Multicrustacea</taxon>
        <taxon>Hexanauplia</taxon>
        <taxon>Copepoda</taxon>
        <taxon>Siphonostomatoida</taxon>
        <taxon>Caligidae</taxon>
        <taxon>Caligus</taxon>
    </lineage>
</organism>
<sequence>MLQKLPSSDIPSTRREIASSASKEELDVNKVRGIHGIQGHLRALLLLLRSNHPLFHHQRYQKHDQCRVLIILVLGRVFSHGIVLNLLTYMFVEKQRKNAEFLANAIKCLVLSFLDGEELALVAAVNGEVTDLGVSMLPLLGGVFTSDTINDRDN</sequence>
<name>A0A7T8H2S0_CALRO</name>
<dbReference type="AlphaFoldDB" id="A0A7T8H2S0"/>
<dbReference type="EMBL" id="CP045900">
    <property type="protein sequence ID" value="QQP42440.1"/>
    <property type="molecule type" value="Genomic_DNA"/>
</dbReference>
<keyword evidence="3" id="KW-1185">Reference proteome</keyword>